<organism evidence="1">
    <name type="scientific">Physcomitrium patens</name>
    <name type="common">Spreading-leaved earth moss</name>
    <name type="synonym">Physcomitrella patens</name>
    <dbReference type="NCBI Taxonomy" id="3218"/>
    <lineage>
        <taxon>Eukaryota</taxon>
        <taxon>Viridiplantae</taxon>
        <taxon>Streptophyta</taxon>
        <taxon>Embryophyta</taxon>
        <taxon>Bryophyta</taxon>
        <taxon>Bryophytina</taxon>
        <taxon>Bryopsida</taxon>
        <taxon>Funariidae</taxon>
        <taxon>Funariales</taxon>
        <taxon>Funariaceae</taxon>
        <taxon>Physcomitrium</taxon>
    </lineage>
</organism>
<dbReference type="Gramene" id="Pp3c6_10367V3.1">
    <property type="protein sequence ID" value="PAC:32976819.CDS.1"/>
    <property type="gene ID" value="Pp3c6_10367"/>
</dbReference>
<proteinExistence type="predicted"/>
<dbReference type="InParanoid" id="A0A2K1KF53"/>
<keyword evidence="3" id="KW-1185">Reference proteome</keyword>
<reference evidence="2" key="3">
    <citation type="submission" date="2020-12" db="UniProtKB">
        <authorList>
            <consortium name="EnsemblPlants"/>
        </authorList>
    </citation>
    <scope>IDENTIFICATION</scope>
</reference>
<protein>
    <submittedName>
        <fullName evidence="1 2">Uncharacterized protein</fullName>
    </submittedName>
</protein>
<dbReference type="EnsemblPlants" id="Pp3c6_10367V3.1">
    <property type="protein sequence ID" value="PAC:32976819.CDS.1"/>
    <property type="gene ID" value="Pp3c6_10367"/>
</dbReference>
<name>A0A2K1KF53_PHYPA</name>
<reference evidence="1 3" key="2">
    <citation type="journal article" date="2018" name="Plant J.">
        <title>The Physcomitrella patens chromosome-scale assembly reveals moss genome structure and evolution.</title>
        <authorList>
            <person name="Lang D."/>
            <person name="Ullrich K.K."/>
            <person name="Murat F."/>
            <person name="Fuchs J."/>
            <person name="Jenkins J."/>
            <person name="Haas F.B."/>
            <person name="Piednoel M."/>
            <person name="Gundlach H."/>
            <person name="Van Bel M."/>
            <person name="Meyberg R."/>
            <person name="Vives C."/>
            <person name="Morata J."/>
            <person name="Symeonidi A."/>
            <person name="Hiss M."/>
            <person name="Muchero W."/>
            <person name="Kamisugi Y."/>
            <person name="Saleh O."/>
            <person name="Blanc G."/>
            <person name="Decker E.L."/>
            <person name="van Gessel N."/>
            <person name="Grimwood J."/>
            <person name="Hayes R.D."/>
            <person name="Graham S.W."/>
            <person name="Gunter L.E."/>
            <person name="McDaniel S.F."/>
            <person name="Hoernstein S.N.W."/>
            <person name="Larsson A."/>
            <person name="Li F.W."/>
            <person name="Perroud P.F."/>
            <person name="Phillips J."/>
            <person name="Ranjan P."/>
            <person name="Rokshar D.S."/>
            <person name="Rothfels C.J."/>
            <person name="Schneider L."/>
            <person name="Shu S."/>
            <person name="Stevenson D.W."/>
            <person name="Thummler F."/>
            <person name="Tillich M."/>
            <person name="Villarreal Aguilar J.C."/>
            <person name="Widiez T."/>
            <person name="Wong G.K."/>
            <person name="Wymore A."/>
            <person name="Zhang Y."/>
            <person name="Zimmer A.D."/>
            <person name="Quatrano R.S."/>
            <person name="Mayer K.F.X."/>
            <person name="Goodstein D."/>
            <person name="Casacuberta J.M."/>
            <person name="Vandepoele K."/>
            <person name="Reski R."/>
            <person name="Cuming A.C."/>
            <person name="Tuskan G.A."/>
            <person name="Maumus F."/>
            <person name="Salse J."/>
            <person name="Schmutz J."/>
            <person name="Rensing S.A."/>
        </authorList>
    </citation>
    <scope>NUCLEOTIDE SEQUENCE [LARGE SCALE GENOMIC DNA]</scope>
    <source>
        <strain evidence="2 3">cv. Gransden 2004</strain>
    </source>
</reference>
<gene>
    <name evidence="1" type="ORF">PHYPA_008781</name>
</gene>
<dbReference type="EMBL" id="ABEU02000006">
    <property type="protein sequence ID" value="PNR52407.1"/>
    <property type="molecule type" value="Genomic_DNA"/>
</dbReference>
<evidence type="ECO:0000313" key="3">
    <source>
        <dbReference type="Proteomes" id="UP000006727"/>
    </source>
</evidence>
<dbReference type="Proteomes" id="UP000006727">
    <property type="component" value="Chromosome 6"/>
</dbReference>
<accession>A0A2K1KF53</accession>
<dbReference type="AlphaFoldDB" id="A0A2K1KF53"/>
<evidence type="ECO:0000313" key="1">
    <source>
        <dbReference type="EMBL" id="PNR52407.1"/>
    </source>
</evidence>
<sequence length="73" mass="8497">MKIHANSLKPYVFTEKRMQQTLTPYRRKCPNHSQIKLGVTKAQPLTPVLSHKNFTHVLNTIFLVTTNRNRPVL</sequence>
<evidence type="ECO:0000313" key="2">
    <source>
        <dbReference type="EnsemblPlants" id="PAC:32976819.CDS.1"/>
    </source>
</evidence>
<reference evidence="1 3" key="1">
    <citation type="journal article" date="2008" name="Science">
        <title>The Physcomitrella genome reveals evolutionary insights into the conquest of land by plants.</title>
        <authorList>
            <person name="Rensing S."/>
            <person name="Lang D."/>
            <person name="Zimmer A."/>
            <person name="Terry A."/>
            <person name="Salamov A."/>
            <person name="Shapiro H."/>
            <person name="Nishiyama T."/>
            <person name="Perroud P.-F."/>
            <person name="Lindquist E."/>
            <person name="Kamisugi Y."/>
            <person name="Tanahashi T."/>
            <person name="Sakakibara K."/>
            <person name="Fujita T."/>
            <person name="Oishi K."/>
            <person name="Shin-I T."/>
            <person name="Kuroki Y."/>
            <person name="Toyoda A."/>
            <person name="Suzuki Y."/>
            <person name="Hashimoto A."/>
            <person name="Yamaguchi K."/>
            <person name="Sugano A."/>
            <person name="Kohara Y."/>
            <person name="Fujiyama A."/>
            <person name="Anterola A."/>
            <person name="Aoki S."/>
            <person name="Ashton N."/>
            <person name="Barbazuk W.B."/>
            <person name="Barker E."/>
            <person name="Bennetzen J."/>
            <person name="Bezanilla M."/>
            <person name="Blankenship R."/>
            <person name="Cho S.H."/>
            <person name="Dutcher S."/>
            <person name="Estelle M."/>
            <person name="Fawcett J.A."/>
            <person name="Gundlach H."/>
            <person name="Hanada K."/>
            <person name="Heyl A."/>
            <person name="Hicks K.A."/>
            <person name="Hugh J."/>
            <person name="Lohr M."/>
            <person name="Mayer K."/>
            <person name="Melkozernov A."/>
            <person name="Murata T."/>
            <person name="Nelson D."/>
            <person name="Pils B."/>
            <person name="Prigge M."/>
            <person name="Reiss B."/>
            <person name="Renner T."/>
            <person name="Rombauts S."/>
            <person name="Rushton P."/>
            <person name="Sanderfoot A."/>
            <person name="Schween G."/>
            <person name="Shiu S.-H."/>
            <person name="Stueber K."/>
            <person name="Theodoulou F.L."/>
            <person name="Tu H."/>
            <person name="Van de Peer Y."/>
            <person name="Verrier P.J."/>
            <person name="Waters E."/>
            <person name="Wood A."/>
            <person name="Yang L."/>
            <person name="Cove D."/>
            <person name="Cuming A."/>
            <person name="Hasebe M."/>
            <person name="Lucas S."/>
            <person name="Mishler D.B."/>
            <person name="Reski R."/>
            <person name="Grigoriev I."/>
            <person name="Quatrano R.S."/>
            <person name="Boore J.L."/>
        </authorList>
    </citation>
    <scope>NUCLEOTIDE SEQUENCE [LARGE SCALE GENOMIC DNA]</scope>
    <source>
        <strain evidence="2 3">cv. Gransden 2004</strain>
    </source>
</reference>